<sequence>MASPQQGDLRLLGPPSGRGADGEARTLDRRVPADLRSDSQATVPPSPCWRGLQAVYKLEVSCDRAGGVYYAVTRSCLVLGGQRMSYEQALLFCHAQNSSLLEIKNLTDDQNLQDLLDILPQRSTGLSWWLGLRAAGQGPLRWRSGAMFSKGYDQVDGASLISRASIGREWGSGASVGCEMNSYHNFSQSLSLDRIAPNSCVAKAPNGTWLLESCHSSTMKETICEKSYESWTTIDEVFPDKPHIKLNYFKSFSRPKVGSVIPAVCSAKVGLKGDLLYVLFSDDRKRKIFLEHDTYPYFQRSEQKLQESGACIARADGYLPLQVTDDMSGLNLACLSMVNDNVEMCSNKDPFCTVFGSIDIQAGPTGTSGPILKECIKAGQLMLNANKESQKIYNILGKKKEMKS</sequence>
<gene>
    <name evidence="3" type="ORF">PoB_005624700</name>
</gene>
<evidence type="ECO:0000259" key="2">
    <source>
        <dbReference type="PROSITE" id="PS50041"/>
    </source>
</evidence>
<dbReference type="InterPro" id="IPR001304">
    <property type="entry name" value="C-type_lectin-like"/>
</dbReference>
<name>A0AAV4CDZ2_9GAST</name>
<dbReference type="CDD" id="cd00037">
    <property type="entry name" value="CLECT"/>
    <property type="match status" value="1"/>
</dbReference>
<feature type="domain" description="C-type lectin" evidence="2">
    <location>
        <begin position="72"/>
        <end position="214"/>
    </location>
</feature>
<dbReference type="InterPro" id="IPR016187">
    <property type="entry name" value="CTDL_fold"/>
</dbReference>
<dbReference type="InterPro" id="IPR016186">
    <property type="entry name" value="C-type_lectin-like/link_sf"/>
</dbReference>
<accession>A0AAV4CDZ2</accession>
<dbReference type="EMBL" id="BLXT01006199">
    <property type="protein sequence ID" value="GFO29742.1"/>
    <property type="molecule type" value="Genomic_DNA"/>
</dbReference>
<keyword evidence="4" id="KW-1185">Reference proteome</keyword>
<evidence type="ECO:0000313" key="4">
    <source>
        <dbReference type="Proteomes" id="UP000735302"/>
    </source>
</evidence>
<dbReference type="SUPFAM" id="SSF56436">
    <property type="entry name" value="C-type lectin-like"/>
    <property type="match status" value="1"/>
</dbReference>
<dbReference type="Gene3D" id="3.10.100.10">
    <property type="entry name" value="Mannose-Binding Protein A, subunit A"/>
    <property type="match status" value="1"/>
</dbReference>
<reference evidence="3 4" key="1">
    <citation type="journal article" date="2021" name="Elife">
        <title>Chloroplast acquisition without the gene transfer in kleptoplastic sea slugs, Plakobranchus ocellatus.</title>
        <authorList>
            <person name="Maeda T."/>
            <person name="Takahashi S."/>
            <person name="Yoshida T."/>
            <person name="Shimamura S."/>
            <person name="Takaki Y."/>
            <person name="Nagai Y."/>
            <person name="Toyoda A."/>
            <person name="Suzuki Y."/>
            <person name="Arimoto A."/>
            <person name="Ishii H."/>
            <person name="Satoh N."/>
            <person name="Nishiyama T."/>
            <person name="Hasebe M."/>
            <person name="Maruyama T."/>
            <person name="Minagawa J."/>
            <person name="Obokata J."/>
            <person name="Shigenobu S."/>
        </authorList>
    </citation>
    <scope>NUCLEOTIDE SEQUENCE [LARGE SCALE GENOMIC DNA]</scope>
</reference>
<evidence type="ECO:0000256" key="1">
    <source>
        <dbReference type="SAM" id="MobiDB-lite"/>
    </source>
</evidence>
<organism evidence="3 4">
    <name type="scientific">Plakobranchus ocellatus</name>
    <dbReference type="NCBI Taxonomy" id="259542"/>
    <lineage>
        <taxon>Eukaryota</taxon>
        <taxon>Metazoa</taxon>
        <taxon>Spiralia</taxon>
        <taxon>Lophotrochozoa</taxon>
        <taxon>Mollusca</taxon>
        <taxon>Gastropoda</taxon>
        <taxon>Heterobranchia</taxon>
        <taxon>Euthyneura</taxon>
        <taxon>Panpulmonata</taxon>
        <taxon>Sacoglossa</taxon>
        <taxon>Placobranchoidea</taxon>
        <taxon>Plakobranchidae</taxon>
        <taxon>Plakobranchus</taxon>
    </lineage>
</organism>
<protein>
    <recommendedName>
        <fullName evidence="2">C-type lectin domain-containing protein</fullName>
    </recommendedName>
</protein>
<dbReference type="Proteomes" id="UP000735302">
    <property type="component" value="Unassembled WGS sequence"/>
</dbReference>
<dbReference type="PROSITE" id="PS50041">
    <property type="entry name" value="C_TYPE_LECTIN_2"/>
    <property type="match status" value="1"/>
</dbReference>
<dbReference type="AlphaFoldDB" id="A0AAV4CDZ2"/>
<proteinExistence type="predicted"/>
<evidence type="ECO:0000313" key="3">
    <source>
        <dbReference type="EMBL" id="GFO29742.1"/>
    </source>
</evidence>
<comment type="caution">
    <text evidence="3">The sequence shown here is derived from an EMBL/GenBank/DDBJ whole genome shotgun (WGS) entry which is preliminary data.</text>
</comment>
<feature type="region of interest" description="Disordered" evidence="1">
    <location>
        <begin position="1"/>
        <end position="43"/>
    </location>
</feature>
<feature type="compositionally biased region" description="Basic and acidic residues" evidence="1">
    <location>
        <begin position="20"/>
        <end position="37"/>
    </location>
</feature>